<comment type="caution">
    <text evidence="2">The sequence shown here is derived from an EMBL/GenBank/DDBJ whole genome shotgun (WGS) entry which is preliminary data.</text>
</comment>
<dbReference type="Proteomes" id="UP000017404">
    <property type="component" value="Unassembled WGS sequence"/>
</dbReference>
<dbReference type="eggNOG" id="ENOG50329XH">
    <property type="taxonomic scope" value="Bacteria"/>
</dbReference>
<dbReference type="PROSITE" id="PS51257">
    <property type="entry name" value="PROKAR_LIPOPROTEIN"/>
    <property type="match status" value="1"/>
</dbReference>
<sequence>MNKNKFFIIFSFFALLACVDAQSAEPTKLKMGTSAIQFVAQTKCKHDLDDFAAWKIAAKLMSHDQKQQKKSQICKCVGKNAPTVLSPSELALAAVDSKARTTLTGVAVAKTMNACVSEVLK</sequence>
<dbReference type="RefSeq" id="WP_018678139.1">
    <property type="nucleotide sequence ID" value="NZ_AYEV01000005.1"/>
</dbReference>
<organism evidence="2 3">
    <name type="scientific">Acinetobacter tjernbergiae DSM 14971 = CIP 107465</name>
    <dbReference type="NCBI Taxonomy" id="1120928"/>
    <lineage>
        <taxon>Bacteria</taxon>
        <taxon>Pseudomonadati</taxon>
        <taxon>Pseudomonadota</taxon>
        <taxon>Gammaproteobacteria</taxon>
        <taxon>Moraxellales</taxon>
        <taxon>Moraxellaceae</taxon>
        <taxon>Acinetobacter</taxon>
    </lineage>
</organism>
<dbReference type="EMBL" id="AYEV01000005">
    <property type="protein sequence ID" value="ESK56839.1"/>
    <property type="molecule type" value="Genomic_DNA"/>
</dbReference>
<name>V2WA19_9GAMM</name>
<dbReference type="STRING" id="202955.GCA_000759995_02190"/>
<keyword evidence="3" id="KW-1185">Reference proteome</keyword>
<evidence type="ECO:0000313" key="2">
    <source>
        <dbReference type="EMBL" id="ESK56839.1"/>
    </source>
</evidence>
<protein>
    <recommendedName>
        <fullName evidence="4">Lipoprotein</fullName>
    </recommendedName>
</protein>
<evidence type="ECO:0000256" key="1">
    <source>
        <dbReference type="SAM" id="SignalP"/>
    </source>
</evidence>
<reference evidence="2 3" key="1">
    <citation type="submission" date="2013-10" db="EMBL/GenBank/DDBJ databases">
        <title>The Genome Sequence of Acinetobacter tjernbergiae CIP107465.</title>
        <authorList>
            <consortium name="The Broad Institute Genomics Platform"/>
            <consortium name="The Broad Institute Genome Sequencing Center for Infectious Disease"/>
            <person name="Cerqueira G."/>
            <person name="Feldgarden M."/>
            <person name="Courvalin P."/>
            <person name="Grillot-Courvalin C."/>
            <person name="Clermont D."/>
            <person name="Rocha E."/>
            <person name="Yoon E.-J."/>
            <person name="Nemec A."/>
            <person name="Young S.K."/>
            <person name="Zeng Q."/>
            <person name="Gargeya S."/>
            <person name="Fitzgerald M."/>
            <person name="Abouelleil A."/>
            <person name="Alvarado L."/>
            <person name="Berlin A.M."/>
            <person name="Chapman S.B."/>
            <person name="Gainer-Dewar J."/>
            <person name="Goldberg J."/>
            <person name="Gnerre S."/>
            <person name="Griggs A."/>
            <person name="Gujja S."/>
            <person name="Hansen M."/>
            <person name="Howarth C."/>
            <person name="Imamovic A."/>
            <person name="Ireland A."/>
            <person name="Larimer J."/>
            <person name="McCowan C."/>
            <person name="Murphy C."/>
            <person name="Pearson M."/>
            <person name="Poon T.W."/>
            <person name="Priest M."/>
            <person name="Roberts A."/>
            <person name="Saif S."/>
            <person name="Shea T."/>
            <person name="Sykes S."/>
            <person name="Wortman J."/>
            <person name="Nusbaum C."/>
            <person name="Birren B."/>
        </authorList>
    </citation>
    <scope>NUCLEOTIDE SEQUENCE [LARGE SCALE GENOMIC DNA]</scope>
    <source>
        <strain evidence="2 3">CIP 107465</strain>
    </source>
</reference>
<keyword evidence="1" id="KW-0732">Signal</keyword>
<evidence type="ECO:0000313" key="3">
    <source>
        <dbReference type="Proteomes" id="UP000017404"/>
    </source>
</evidence>
<dbReference type="PATRIC" id="fig|1120928.5.peg.623"/>
<accession>V2WA19</accession>
<dbReference type="OrthoDB" id="6692050at2"/>
<proteinExistence type="predicted"/>
<dbReference type="AlphaFoldDB" id="V2WA19"/>
<evidence type="ECO:0008006" key="4">
    <source>
        <dbReference type="Google" id="ProtNLM"/>
    </source>
</evidence>
<gene>
    <name evidence="2" type="ORF">F990_00607</name>
</gene>
<feature type="signal peptide" evidence="1">
    <location>
        <begin position="1"/>
        <end position="23"/>
    </location>
</feature>
<feature type="chain" id="PRO_5004710926" description="Lipoprotein" evidence="1">
    <location>
        <begin position="24"/>
        <end position="121"/>
    </location>
</feature>